<comment type="subcellular location">
    <subcellularLocation>
        <location evidence="1">Cell membrane</location>
        <topology evidence="1">Multi-pass membrane protein</topology>
    </subcellularLocation>
</comment>
<evidence type="ECO:0000259" key="7">
    <source>
        <dbReference type="Pfam" id="PF00892"/>
    </source>
</evidence>
<feature type="domain" description="EamA" evidence="7">
    <location>
        <begin position="8"/>
        <end position="142"/>
    </location>
</feature>
<keyword evidence="2" id="KW-1003">Cell membrane</keyword>
<dbReference type="Proteomes" id="UP000227088">
    <property type="component" value="Unassembled WGS sequence"/>
</dbReference>
<keyword evidence="4 6" id="KW-1133">Transmembrane helix</keyword>
<dbReference type="AlphaFoldDB" id="A0A1Y5HJA2"/>
<dbReference type="InterPro" id="IPR050638">
    <property type="entry name" value="AA-Vitamin_Transporters"/>
</dbReference>
<evidence type="ECO:0000313" key="9">
    <source>
        <dbReference type="Proteomes" id="UP000227088"/>
    </source>
</evidence>
<feature type="transmembrane region" description="Helical" evidence="6">
    <location>
        <begin position="187"/>
        <end position="211"/>
    </location>
</feature>
<dbReference type="SUPFAM" id="SSF103481">
    <property type="entry name" value="Multidrug resistance efflux transporter EmrE"/>
    <property type="match status" value="2"/>
</dbReference>
<evidence type="ECO:0000256" key="3">
    <source>
        <dbReference type="ARBA" id="ARBA00022692"/>
    </source>
</evidence>
<organism evidence="8 9">
    <name type="scientific">Oleispira antarctica</name>
    <dbReference type="NCBI Taxonomy" id="188908"/>
    <lineage>
        <taxon>Bacteria</taxon>
        <taxon>Pseudomonadati</taxon>
        <taxon>Pseudomonadota</taxon>
        <taxon>Gammaproteobacteria</taxon>
        <taxon>Oceanospirillales</taxon>
        <taxon>Oceanospirillaceae</taxon>
        <taxon>Oleispira</taxon>
    </lineage>
</organism>
<name>A0A1Y5HJA2_OLEAN</name>
<feature type="transmembrane region" description="Helical" evidence="6">
    <location>
        <begin position="72"/>
        <end position="91"/>
    </location>
</feature>
<keyword evidence="3 6" id="KW-0812">Transmembrane</keyword>
<keyword evidence="5 6" id="KW-0472">Membrane</keyword>
<sequence length="302" mass="32802">MTSKPILIGFACAIAATILWSGNFIVARGLSDVIAPLSLAFWRWVVAILVLLPFAIKPLLAQKSWLKENVGYLSIVSLLGVTLFNSLIYYAGQTSSAINLSLIAITFPIFILILSRIFMAEAIGWNKLGGIVLVAAGILLLISKGKVSVLTELTFSQGDIWMLLASLIFAIYSMLLKRKPIGISVPAFQLASFSLGFLFLLPLYLLELYFIPAQSIESSTAMSILYIGIFASLFAFILWNKAIAIIGAVNAGMVYYSLPIFSGILAIIILDEAVTSLHLYSTLLVLAGILMAVIYPPKQVRS</sequence>
<gene>
    <name evidence="8" type="ORF">A9R00_12130</name>
</gene>
<dbReference type="InterPro" id="IPR037185">
    <property type="entry name" value="EmrE-like"/>
</dbReference>
<evidence type="ECO:0000256" key="6">
    <source>
        <dbReference type="SAM" id="Phobius"/>
    </source>
</evidence>
<feature type="transmembrane region" description="Helical" evidence="6">
    <location>
        <begin position="223"/>
        <end position="240"/>
    </location>
</feature>
<evidence type="ECO:0000256" key="1">
    <source>
        <dbReference type="ARBA" id="ARBA00004651"/>
    </source>
</evidence>
<feature type="transmembrane region" description="Helical" evidence="6">
    <location>
        <begin position="276"/>
        <end position="295"/>
    </location>
</feature>
<accession>A0A1Y5HJA2</accession>
<feature type="transmembrane region" description="Helical" evidence="6">
    <location>
        <begin position="252"/>
        <end position="270"/>
    </location>
</feature>
<feature type="transmembrane region" description="Helical" evidence="6">
    <location>
        <begin position="155"/>
        <end position="175"/>
    </location>
</feature>
<feature type="domain" description="EamA" evidence="7">
    <location>
        <begin position="158"/>
        <end position="293"/>
    </location>
</feature>
<proteinExistence type="predicted"/>
<protein>
    <submittedName>
        <fullName evidence="8">EamA family transporter</fullName>
    </submittedName>
</protein>
<dbReference type="PANTHER" id="PTHR32322">
    <property type="entry name" value="INNER MEMBRANE TRANSPORTER"/>
    <property type="match status" value="1"/>
</dbReference>
<dbReference type="InterPro" id="IPR000620">
    <property type="entry name" value="EamA_dom"/>
</dbReference>
<evidence type="ECO:0000256" key="4">
    <source>
        <dbReference type="ARBA" id="ARBA00022989"/>
    </source>
</evidence>
<reference evidence="9" key="1">
    <citation type="journal article" date="2017" name="Proc. Natl. Acad. Sci. U.S.A.">
        <title>Simulation of Deepwater Horizon oil plume reveals substrate specialization within a complex community of hydrocarbon degraders.</title>
        <authorList>
            <person name="Hu P."/>
            <person name="Dubinsky E.A."/>
            <person name="Probst A.J."/>
            <person name="Wang J."/>
            <person name="Sieber C.M.K."/>
            <person name="Tom L.M."/>
            <person name="Gardinali P."/>
            <person name="Banfield J.F."/>
            <person name="Atlas R.M."/>
            <person name="Andersen G.L."/>
        </authorList>
    </citation>
    <scope>NUCLEOTIDE SEQUENCE [LARGE SCALE GENOMIC DNA]</scope>
</reference>
<feature type="transmembrane region" description="Helical" evidence="6">
    <location>
        <begin position="41"/>
        <end position="60"/>
    </location>
</feature>
<dbReference type="PANTHER" id="PTHR32322:SF18">
    <property type="entry name" value="S-ADENOSYLMETHIONINE_S-ADENOSYLHOMOCYSTEINE TRANSPORTER"/>
    <property type="match status" value="1"/>
</dbReference>
<feature type="transmembrane region" description="Helical" evidence="6">
    <location>
        <begin position="97"/>
        <end position="118"/>
    </location>
</feature>
<dbReference type="Pfam" id="PF00892">
    <property type="entry name" value="EamA"/>
    <property type="match status" value="2"/>
</dbReference>
<evidence type="ECO:0000313" key="8">
    <source>
        <dbReference type="EMBL" id="OUS35202.1"/>
    </source>
</evidence>
<evidence type="ECO:0000256" key="2">
    <source>
        <dbReference type="ARBA" id="ARBA00022475"/>
    </source>
</evidence>
<evidence type="ECO:0000256" key="5">
    <source>
        <dbReference type="ARBA" id="ARBA00023136"/>
    </source>
</evidence>
<dbReference type="GO" id="GO:0005886">
    <property type="term" value="C:plasma membrane"/>
    <property type="evidence" value="ECO:0007669"/>
    <property type="project" value="UniProtKB-SubCell"/>
</dbReference>
<dbReference type="EMBL" id="MABE01000694">
    <property type="protein sequence ID" value="OUS35202.1"/>
    <property type="molecule type" value="Genomic_DNA"/>
</dbReference>
<comment type="caution">
    <text evidence="8">The sequence shown here is derived from an EMBL/GenBank/DDBJ whole genome shotgun (WGS) entry which is preliminary data.</text>
</comment>
<feature type="transmembrane region" description="Helical" evidence="6">
    <location>
        <begin position="125"/>
        <end position="143"/>
    </location>
</feature>